<evidence type="ECO:0000313" key="2">
    <source>
        <dbReference type="Proteomes" id="UP000031641"/>
    </source>
</evidence>
<keyword evidence="2" id="KW-1185">Reference proteome</keyword>
<evidence type="ECO:0008006" key="3">
    <source>
        <dbReference type="Google" id="ProtNLM"/>
    </source>
</evidence>
<dbReference type="STRING" id="29554.MCAN360_0742"/>
<reference evidence="2" key="1">
    <citation type="journal article" date="2014" name="Genome Announc.">
        <title>Complete Genome Sequence of Mycoplasma canadense Strain HAZ 360_1 from Bovine Mastitic Milk in Japan.</title>
        <authorList>
            <person name="Hata E."/>
        </authorList>
    </citation>
    <scope>NUCLEOTIDE SEQUENCE [LARGE SCALE GENOMIC DNA]</scope>
    <source>
        <strain evidence="2">HAZ360_1</strain>
    </source>
</reference>
<dbReference type="EMBL" id="AP014631">
    <property type="protein sequence ID" value="BAP39771.1"/>
    <property type="molecule type" value="Genomic_DNA"/>
</dbReference>
<proteinExistence type="predicted"/>
<dbReference type="KEGG" id="mcan:MCAN360_0742"/>
<accession>A0A077L7H0</accession>
<dbReference type="Gene3D" id="3.40.50.1110">
    <property type="entry name" value="SGNH hydrolase"/>
    <property type="match status" value="1"/>
</dbReference>
<evidence type="ECO:0000313" key="1">
    <source>
        <dbReference type="EMBL" id="BAP39771.1"/>
    </source>
</evidence>
<name>A0A077L7H0_9BACT</name>
<protein>
    <recommendedName>
        <fullName evidence="3">SGNH hydrolase-type esterase domain-containing protein</fullName>
    </recommendedName>
</protein>
<sequence>MIFMKKVNKHMNEEKKQKIKINYVALGDAFVSGFNSKIGFSTNGFLNDNNKIFGLCYPSFLAKLISQNKDFELNSFYNFGIINASFDIIQSLYTNDKKTLKKLSNKIDLIQSIDWFSSNPFKNYFSNFLKDWNINNNDFAFFNNTIKKANLITLTAGFYDFIHILPFKEILSLRKLKNEDKEKQILLVKNKIKEGSIEIERKLISLISNIKSINQNAKIILTNYSPLFLNLKNIINTFLNKFETNKFDLYLYLENTLNLLILNAAKSTSIDFIDIHDDKYWSENKKYLFENIFSIYPNEKGYKKIGMDIYTKLFINKKNLQFDFNNITFINNYILNQEFWTRDLKSYISINKSSNNIDLFNEVYGKNKNENIYLSDENEIKNSGHLSFDIKITDFLSLVIRYGKFPISNISKKIISEKFSEIYQKYDFFKKINIFLSNEQRSKEAVLILLKDRKIDNILYSLEKVLMHKNLLENKEINYELVKNELSKILKTEQNMVYDVLKYFFSSGLINESKKEIKEIFEIFIKESLNTDLLNYLFNFKNNKKFEQIKSYLSSLNSFKEFLDFFIESLINYSDIYVKLDNFDQLWNKFIIKNKYNLLLLFDKMLGELTNDEKIEKTIDFFTQSIKGLLRLEIESKDYKIIKNSISEILNICKNNTEYLNNIFVKFLDNLKNISIYNLFFLKKIKKYKFFKKRYLISFNRFFIISLKLVKNLLKIKQIISKYKI</sequence>
<dbReference type="HOGENOM" id="CLU_379845_0_0_14"/>
<gene>
    <name evidence="1" type="ORF">MCAN360_0742</name>
</gene>
<dbReference type="Proteomes" id="UP000031641">
    <property type="component" value="Chromosome"/>
</dbReference>
<organism evidence="1 2">
    <name type="scientific">Metamycoplasma canadense</name>
    <dbReference type="NCBI Taxonomy" id="29554"/>
    <lineage>
        <taxon>Bacteria</taxon>
        <taxon>Bacillati</taxon>
        <taxon>Mycoplasmatota</taxon>
        <taxon>Mycoplasmoidales</taxon>
        <taxon>Metamycoplasmataceae</taxon>
        <taxon>Metamycoplasma</taxon>
    </lineage>
</organism>
<dbReference type="AlphaFoldDB" id="A0A077L7H0"/>
<dbReference type="InterPro" id="IPR036514">
    <property type="entry name" value="SGNH_hydro_sf"/>
</dbReference>